<evidence type="ECO:0000256" key="3">
    <source>
        <dbReference type="SAM" id="SignalP"/>
    </source>
</evidence>
<organism evidence="6 7">
    <name type="scientific">Toxocara canis</name>
    <name type="common">Canine roundworm</name>
    <dbReference type="NCBI Taxonomy" id="6265"/>
    <lineage>
        <taxon>Eukaryota</taxon>
        <taxon>Metazoa</taxon>
        <taxon>Ecdysozoa</taxon>
        <taxon>Nematoda</taxon>
        <taxon>Chromadorea</taxon>
        <taxon>Rhabditida</taxon>
        <taxon>Spirurina</taxon>
        <taxon>Ascaridomorpha</taxon>
        <taxon>Ascaridoidea</taxon>
        <taxon>Toxocaridae</taxon>
        <taxon>Toxocara</taxon>
    </lineage>
</organism>
<feature type="chain" id="PRO_5002078092" evidence="3">
    <location>
        <begin position="21"/>
        <end position="601"/>
    </location>
</feature>
<feature type="domain" description="Lipid-binding serum glycoprotein C-terminal" evidence="5">
    <location>
        <begin position="369"/>
        <end position="576"/>
    </location>
</feature>
<dbReference type="STRING" id="6265.A0A0B2VAK3"/>
<dbReference type="SUPFAM" id="SSF55394">
    <property type="entry name" value="Bactericidal permeability-increasing protein, BPI"/>
    <property type="match status" value="3"/>
</dbReference>
<dbReference type="Gene3D" id="3.15.20.10">
    <property type="entry name" value="Bactericidal permeability-increasing protein, domain 2"/>
    <property type="match status" value="1"/>
</dbReference>
<sequence>MKRNFVVLLLSALHFAKCRFAADDLISPLLKTNTSPQNPGIYMRLMPTGLAYLREIGMKVVNDEILRIQLPTITETVDAGQVSIYDAVVTKYWAPSEYSLELIPPSMFVWSMAKMHIRATGDFEASFNNRLLLPTVPIQGQFETLLGHVGLTVAVKMGRATGDFEASFNNRLLLPTVPIQGQFETLLGHVGLTVAVKMGRSNKGTPVVQSAYCHAEVGYVDLNVKNTGVITDFFINSFKAFIIANFKPMVEERMCNMIKNIVDKDMNNILSTMPLQVRLNENTIDVIGETFGISRKTPLSRFGNMSAKNVTLLNFVHHLRDRNLVLDYRLIRDPLIDYGAIDMLAKGEISWNGYGATPFSAPNVHIPPPQGVHMVEFYGTDYIANSLLYHAFKQKYMDVEVGPESSPQLKNLLLTSCDGFCIGEFLGALSEQYPQREVELHFSARKAPILVFVENRARFRLHGSMNMFVRPRNTSQTKTMIIRAETTMTSNIRLWINRTRIVGNASVENLDFKLIESRIRDVDQASFGDLGLFGAEFLEQLLTEILQIGIVMPTMEGIVLRSPKLTLHDRYLRVQTFFKLDEAFAGRVVEGAVRQTLINIG</sequence>
<evidence type="ECO:0000256" key="1">
    <source>
        <dbReference type="ARBA" id="ARBA00007292"/>
    </source>
</evidence>
<dbReference type="Pfam" id="PF02886">
    <property type="entry name" value="LBP_BPI_CETP_C"/>
    <property type="match status" value="1"/>
</dbReference>
<dbReference type="OMA" id="KMHIRAG"/>
<dbReference type="InterPro" id="IPR001124">
    <property type="entry name" value="Lipid-bd_serum_glycop_C"/>
</dbReference>
<dbReference type="GO" id="GO:0008289">
    <property type="term" value="F:lipid binding"/>
    <property type="evidence" value="ECO:0007669"/>
    <property type="project" value="InterPro"/>
</dbReference>
<gene>
    <name evidence="6" type="primary">LBP</name>
    <name evidence="6" type="ORF">Tcan_13423</name>
</gene>
<keyword evidence="7" id="KW-1185">Reference proteome</keyword>
<comment type="caution">
    <text evidence="6">The sequence shown here is derived from an EMBL/GenBank/DDBJ whole genome shotgun (WGS) entry which is preliminary data.</text>
</comment>
<evidence type="ECO:0000313" key="7">
    <source>
        <dbReference type="Proteomes" id="UP000031036"/>
    </source>
</evidence>
<dbReference type="GO" id="GO:0005615">
    <property type="term" value="C:extracellular space"/>
    <property type="evidence" value="ECO:0007669"/>
    <property type="project" value="TreeGrafter"/>
</dbReference>
<dbReference type="InterPro" id="IPR017942">
    <property type="entry name" value="Lipid-bd_serum_glycop_N"/>
</dbReference>
<dbReference type="PANTHER" id="PTHR10504:SF137">
    <property type="entry name" value="BPI FOLD-CONTAINING FAMILY C PROTEIN"/>
    <property type="match status" value="1"/>
</dbReference>
<name>A0A0B2VAK3_TOXCA</name>
<dbReference type="InterPro" id="IPR017943">
    <property type="entry name" value="Bactericidal_perm-incr_a/b_dom"/>
</dbReference>
<dbReference type="Gene3D" id="3.15.10.10">
    <property type="entry name" value="Bactericidal permeability-increasing protein, domain 1"/>
    <property type="match status" value="1"/>
</dbReference>
<proteinExistence type="inferred from homology"/>
<evidence type="ECO:0000313" key="6">
    <source>
        <dbReference type="EMBL" id="KHN78499.1"/>
    </source>
</evidence>
<evidence type="ECO:0000259" key="4">
    <source>
        <dbReference type="SMART" id="SM00328"/>
    </source>
</evidence>
<evidence type="ECO:0000256" key="2">
    <source>
        <dbReference type="ARBA" id="ARBA00023157"/>
    </source>
</evidence>
<keyword evidence="2" id="KW-1015">Disulfide bond</keyword>
<protein>
    <submittedName>
        <fullName evidence="6">Lipopolysaccharide-binding protein</fullName>
    </submittedName>
</protein>
<dbReference type="Pfam" id="PF01273">
    <property type="entry name" value="LBP_BPI_CETP"/>
    <property type="match status" value="2"/>
</dbReference>
<accession>A0A0B2VAK3</accession>
<dbReference type="PANTHER" id="PTHR10504">
    <property type="entry name" value="BACTERICIDAL PERMEABILITY-INCREASING BPI PROTEIN-RELATED"/>
    <property type="match status" value="1"/>
</dbReference>
<dbReference type="EMBL" id="JPKZ01002088">
    <property type="protein sequence ID" value="KHN78499.1"/>
    <property type="molecule type" value="Genomic_DNA"/>
</dbReference>
<dbReference type="Proteomes" id="UP000031036">
    <property type="component" value="Unassembled WGS sequence"/>
</dbReference>
<dbReference type="SMART" id="SM00328">
    <property type="entry name" value="BPI1"/>
    <property type="match status" value="1"/>
</dbReference>
<dbReference type="AlphaFoldDB" id="A0A0B2VAK3"/>
<dbReference type="InterPro" id="IPR032942">
    <property type="entry name" value="BPI/LBP/Plunc"/>
</dbReference>
<feature type="signal peptide" evidence="3">
    <location>
        <begin position="1"/>
        <end position="20"/>
    </location>
</feature>
<dbReference type="SMART" id="SM00329">
    <property type="entry name" value="BPI2"/>
    <property type="match status" value="1"/>
</dbReference>
<keyword evidence="3" id="KW-0732">Signal</keyword>
<dbReference type="OrthoDB" id="10255543at2759"/>
<feature type="domain" description="Lipid-binding serum glycoprotein N-terminal" evidence="4">
    <location>
        <begin position="44"/>
        <end position="310"/>
    </location>
</feature>
<reference evidence="6 7" key="1">
    <citation type="submission" date="2014-11" db="EMBL/GenBank/DDBJ databases">
        <title>Genetic blueprint of the zoonotic pathogen Toxocara canis.</title>
        <authorList>
            <person name="Zhu X.-Q."/>
            <person name="Korhonen P.K."/>
            <person name="Cai H."/>
            <person name="Young N.D."/>
            <person name="Nejsum P."/>
            <person name="von Samson-Himmelstjerna G."/>
            <person name="Boag P.R."/>
            <person name="Tan P."/>
            <person name="Li Q."/>
            <person name="Min J."/>
            <person name="Yang Y."/>
            <person name="Wang X."/>
            <person name="Fang X."/>
            <person name="Hall R.S."/>
            <person name="Hofmann A."/>
            <person name="Sternberg P.W."/>
            <person name="Jex A.R."/>
            <person name="Gasser R.B."/>
        </authorList>
    </citation>
    <scope>NUCLEOTIDE SEQUENCE [LARGE SCALE GENOMIC DNA]</scope>
    <source>
        <strain evidence="6">PN_DK_2014</strain>
    </source>
</reference>
<evidence type="ECO:0000259" key="5">
    <source>
        <dbReference type="SMART" id="SM00329"/>
    </source>
</evidence>
<comment type="similarity">
    <text evidence="1">Belongs to the BPI/LBP/Plunc superfamily. BPI/LBP family.</text>
</comment>